<reference evidence="2 3" key="1">
    <citation type="submission" date="2019-03" db="EMBL/GenBank/DDBJ databases">
        <title>Freshwater and sediment microbial communities from various areas in North America, analyzing microbe dynamics in response to fracking.</title>
        <authorList>
            <person name="Lamendella R."/>
        </authorList>
    </citation>
    <scope>NUCLEOTIDE SEQUENCE [LARGE SCALE GENOMIC DNA]</scope>
    <source>
        <strain evidence="2 3">175.2</strain>
    </source>
</reference>
<sequence length="189" mass="21608">MIIAESPRLIIRNWEERDREVFHALCSDETVMTFFPKRLSRGESDALFPTIRDQISETGYGFPAMALRETGEAIGFCGLNVAYRPDIRPKGVPEIGWRLITTQWGKGYVTEAAHAMIDLAFTVREHSQIVSFAVADNRRSIAVMERLGMTQDEGASFDHPSVPDTHPHLKRHVLYRLRKQDWPSLKKRA</sequence>
<dbReference type="InterPro" id="IPR051531">
    <property type="entry name" value="N-acetyltransferase"/>
</dbReference>
<dbReference type="EMBL" id="SMAR01000020">
    <property type="protein sequence ID" value="TCT37163.1"/>
    <property type="molecule type" value="Genomic_DNA"/>
</dbReference>
<dbReference type="Proteomes" id="UP000295097">
    <property type="component" value="Unassembled WGS sequence"/>
</dbReference>
<dbReference type="InterPro" id="IPR016181">
    <property type="entry name" value="Acyl_CoA_acyltransferase"/>
</dbReference>
<dbReference type="AlphaFoldDB" id="A0A4R3NQB1"/>
<evidence type="ECO:0000313" key="2">
    <source>
        <dbReference type="EMBL" id="TCT37163.1"/>
    </source>
</evidence>
<dbReference type="PANTHER" id="PTHR43792">
    <property type="entry name" value="GNAT FAMILY, PUTATIVE (AFU_ORTHOLOGUE AFUA_3G00765)-RELATED-RELATED"/>
    <property type="match status" value="1"/>
</dbReference>
<dbReference type="Gene3D" id="3.40.630.30">
    <property type="match status" value="1"/>
</dbReference>
<dbReference type="RefSeq" id="WP_132312358.1">
    <property type="nucleotide sequence ID" value="NZ_SMAR01000020.1"/>
</dbReference>
<feature type="domain" description="N-acetyltransferase" evidence="1">
    <location>
        <begin position="9"/>
        <end position="180"/>
    </location>
</feature>
<evidence type="ECO:0000259" key="1">
    <source>
        <dbReference type="PROSITE" id="PS51186"/>
    </source>
</evidence>
<organism evidence="2 3">
    <name type="scientific">Martelella mediterranea</name>
    <dbReference type="NCBI Taxonomy" id="293089"/>
    <lineage>
        <taxon>Bacteria</taxon>
        <taxon>Pseudomonadati</taxon>
        <taxon>Pseudomonadota</taxon>
        <taxon>Alphaproteobacteria</taxon>
        <taxon>Hyphomicrobiales</taxon>
        <taxon>Aurantimonadaceae</taxon>
        <taxon>Martelella</taxon>
    </lineage>
</organism>
<name>A0A4R3NQB1_9HYPH</name>
<protein>
    <submittedName>
        <fullName evidence="2">RimJ/RimL family protein N-acetyltransferase</fullName>
    </submittedName>
</protein>
<dbReference type="Pfam" id="PF13302">
    <property type="entry name" value="Acetyltransf_3"/>
    <property type="match status" value="1"/>
</dbReference>
<dbReference type="PANTHER" id="PTHR43792:SF1">
    <property type="entry name" value="N-ACETYLTRANSFERASE DOMAIN-CONTAINING PROTEIN"/>
    <property type="match status" value="1"/>
</dbReference>
<keyword evidence="2" id="KW-0808">Transferase</keyword>
<dbReference type="GO" id="GO:0016747">
    <property type="term" value="F:acyltransferase activity, transferring groups other than amino-acyl groups"/>
    <property type="evidence" value="ECO:0007669"/>
    <property type="project" value="InterPro"/>
</dbReference>
<dbReference type="OrthoDB" id="6293260at2"/>
<keyword evidence="3" id="KW-1185">Reference proteome</keyword>
<comment type="caution">
    <text evidence="2">The sequence shown here is derived from an EMBL/GenBank/DDBJ whole genome shotgun (WGS) entry which is preliminary data.</text>
</comment>
<dbReference type="InterPro" id="IPR000182">
    <property type="entry name" value="GNAT_dom"/>
</dbReference>
<evidence type="ECO:0000313" key="3">
    <source>
        <dbReference type="Proteomes" id="UP000295097"/>
    </source>
</evidence>
<gene>
    <name evidence="2" type="ORF">EDC90_102055</name>
</gene>
<proteinExistence type="predicted"/>
<accession>A0A4R3NQB1</accession>
<dbReference type="PROSITE" id="PS51186">
    <property type="entry name" value="GNAT"/>
    <property type="match status" value="1"/>
</dbReference>
<dbReference type="SUPFAM" id="SSF55729">
    <property type="entry name" value="Acyl-CoA N-acyltransferases (Nat)"/>
    <property type="match status" value="1"/>
</dbReference>